<dbReference type="Proteomes" id="UP000244940">
    <property type="component" value="Unassembled WGS sequence"/>
</dbReference>
<dbReference type="GO" id="GO:0005737">
    <property type="term" value="C:cytoplasm"/>
    <property type="evidence" value="ECO:0007669"/>
    <property type="project" value="InterPro"/>
</dbReference>
<feature type="modified residue" description="Phosphohistidine" evidence="12">
    <location>
        <position position="46"/>
    </location>
</feature>
<name>A0A2U2C9W0_9RHOB</name>
<organism evidence="16 17">
    <name type="scientific">Pararhodobacter marinus</name>
    <dbReference type="NCBI Taxonomy" id="2184063"/>
    <lineage>
        <taxon>Bacteria</taxon>
        <taxon>Pseudomonadati</taxon>
        <taxon>Pseudomonadota</taxon>
        <taxon>Alphaproteobacteria</taxon>
        <taxon>Rhodobacterales</taxon>
        <taxon>Paracoccaceae</taxon>
        <taxon>Pararhodobacter</taxon>
    </lineage>
</organism>
<dbReference type="Pfam" id="PF02518">
    <property type="entry name" value="HATPase_c"/>
    <property type="match status" value="1"/>
</dbReference>
<dbReference type="SMART" id="SM00260">
    <property type="entry name" value="CheW"/>
    <property type="match status" value="1"/>
</dbReference>
<keyword evidence="8" id="KW-0418">Kinase</keyword>
<evidence type="ECO:0000256" key="8">
    <source>
        <dbReference type="ARBA" id="ARBA00022777"/>
    </source>
</evidence>
<dbReference type="CDD" id="cd16916">
    <property type="entry name" value="HATPase_CheA-like"/>
    <property type="match status" value="1"/>
</dbReference>
<dbReference type="SMART" id="SM00387">
    <property type="entry name" value="HATPase_c"/>
    <property type="match status" value="1"/>
</dbReference>
<feature type="domain" description="Histidine kinase" evidence="13">
    <location>
        <begin position="359"/>
        <end position="567"/>
    </location>
</feature>
<keyword evidence="10" id="KW-0902">Two-component regulatory system</keyword>
<protein>
    <recommendedName>
        <fullName evidence="3">Chemotaxis protein CheA</fullName>
        <ecNumber evidence="2">2.7.13.3</ecNumber>
    </recommendedName>
</protein>
<feature type="domain" description="CheW-like" evidence="14">
    <location>
        <begin position="569"/>
        <end position="704"/>
    </location>
</feature>
<dbReference type="PROSITE" id="PS50894">
    <property type="entry name" value="HPT"/>
    <property type="match status" value="1"/>
</dbReference>
<dbReference type="PANTHER" id="PTHR43395:SF10">
    <property type="entry name" value="CHEMOTAXIS PROTEIN CHEA"/>
    <property type="match status" value="1"/>
</dbReference>
<dbReference type="SMART" id="SM00073">
    <property type="entry name" value="HPT"/>
    <property type="match status" value="1"/>
</dbReference>
<dbReference type="Gene3D" id="3.30.565.10">
    <property type="entry name" value="Histidine kinase-like ATPase, C-terminal domain"/>
    <property type="match status" value="1"/>
</dbReference>
<comment type="catalytic activity">
    <reaction evidence="1">
        <text>ATP + protein L-histidine = ADP + protein N-phospho-L-histidine.</text>
        <dbReference type="EC" id="2.7.13.3"/>
    </reaction>
</comment>
<evidence type="ECO:0000256" key="6">
    <source>
        <dbReference type="ARBA" id="ARBA00022679"/>
    </source>
</evidence>
<evidence type="ECO:0000259" key="15">
    <source>
        <dbReference type="PROSITE" id="PS50894"/>
    </source>
</evidence>
<dbReference type="EC" id="2.7.13.3" evidence="2"/>
<dbReference type="InterPro" id="IPR008207">
    <property type="entry name" value="Sig_transdc_His_kin_Hpt_dom"/>
</dbReference>
<proteinExistence type="predicted"/>
<keyword evidence="17" id="KW-1185">Reference proteome</keyword>
<dbReference type="PROSITE" id="PS50109">
    <property type="entry name" value="HIS_KIN"/>
    <property type="match status" value="1"/>
</dbReference>
<dbReference type="CDD" id="cd00088">
    <property type="entry name" value="HPT"/>
    <property type="match status" value="1"/>
</dbReference>
<dbReference type="PROSITE" id="PS50851">
    <property type="entry name" value="CHEW"/>
    <property type="match status" value="1"/>
</dbReference>
<dbReference type="InterPro" id="IPR002545">
    <property type="entry name" value="CheW-lke_dom"/>
</dbReference>
<dbReference type="InterPro" id="IPR004358">
    <property type="entry name" value="Sig_transdc_His_kin-like_C"/>
</dbReference>
<feature type="domain" description="HPt" evidence="15">
    <location>
        <begin position="1"/>
        <end position="103"/>
    </location>
</feature>
<dbReference type="InterPro" id="IPR004105">
    <property type="entry name" value="CheA-like_dim"/>
</dbReference>
<dbReference type="FunFam" id="3.30.565.10:FF:000016">
    <property type="entry name" value="Chemotaxis protein CheA, putative"/>
    <property type="match status" value="1"/>
</dbReference>
<evidence type="ECO:0000256" key="5">
    <source>
        <dbReference type="ARBA" id="ARBA00022553"/>
    </source>
</evidence>
<dbReference type="GO" id="GO:0000155">
    <property type="term" value="F:phosphorelay sensor kinase activity"/>
    <property type="evidence" value="ECO:0007669"/>
    <property type="project" value="InterPro"/>
</dbReference>
<dbReference type="OrthoDB" id="9803176at2"/>
<evidence type="ECO:0000256" key="4">
    <source>
        <dbReference type="ARBA" id="ARBA00022500"/>
    </source>
</evidence>
<evidence type="ECO:0000256" key="10">
    <source>
        <dbReference type="ARBA" id="ARBA00023012"/>
    </source>
</evidence>
<evidence type="ECO:0000259" key="14">
    <source>
        <dbReference type="PROSITE" id="PS50851"/>
    </source>
</evidence>
<keyword evidence="6" id="KW-0808">Transferase</keyword>
<dbReference type="GO" id="GO:0005524">
    <property type="term" value="F:ATP binding"/>
    <property type="evidence" value="ECO:0007669"/>
    <property type="project" value="UniProtKB-KW"/>
</dbReference>
<dbReference type="InterPro" id="IPR036097">
    <property type="entry name" value="HisK_dim/P_sf"/>
</dbReference>
<dbReference type="InterPro" id="IPR037006">
    <property type="entry name" value="CheA-like_homodim_sf"/>
</dbReference>
<keyword evidence="7" id="KW-0547">Nucleotide-binding</keyword>
<gene>
    <name evidence="16" type="ORF">C4N9_11805</name>
</gene>
<dbReference type="Gene3D" id="2.30.30.40">
    <property type="entry name" value="SH3 Domains"/>
    <property type="match status" value="1"/>
</dbReference>
<evidence type="ECO:0000259" key="13">
    <source>
        <dbReference type="PROSITE" id="PS50109"/>
    </source>
</evidence>
<dbReference type="InterPro" id="IPR003594">
    <property type="entry name" value="HATPase_dom"/>
</dbReference>
<keyword evidence="5 12" id="KW-0597">Phosphoprotein</keyword>
<dbReference type="CDD" id="cd00731">
    <property type="entry name" value="CheA_reg"/>
    <property type="match status" value="1"/>
</dbReference>
<evidence type="ECO:0000256" key="9">
    <source>
        <dbReference type="ARBA" id="ARBA00022840"/>
    </source>
</evidence>
<accession>A0A2U2C9W0</accession>
<dbReference type="Pfam" id="PF01584">
    <property type="entry name" value="CheW"/>
    <property type="match status" value="1"/>
</dbReference>
<dbReference type="Gene3D" id="1.20.120.160">
    <property type="entry name" value="HPT domain"/>
    <property type="match status" value="1"/>
</dbReference>
<reference evidence="16 17" key="1">
    <citation type="submission" date="2018-05" db="EMBL/GenBank/DDBJ databases">
        <title>Pararhodobacter marina sp. nov., isolated from deep-sea water of the Indian Ocean.</title>
        <authorList>
            <person name="Lai Q.Sr."/>
            <person name="Liu X."/>
            <person name="Shao Z."/>
        </authorList>
    </citation>
    <scope>NUCLEOTIDE SEQUENCE [LARGE SCALE GENOMIC DNA]</scope>
    <source>
        <strain evidence="16 17">CIC4N-9</strain>
    </source>
</reference>
<dbReference type="Pfam" id="PF02895">
    <property type="entry name" value="H-kinase_dim"/>
    <property type="match status" value="1"/>
</dbReference>
<dbReference type="SUPFAM" id="SSF50341">
    <property type="entry name" value="CheW-like"/>
    <property type="match status" value="1"/>
</dbReference>
<evidence type="ECO:0000313" key="16">
    <source>
        <dbReference type="EMBL" id="PWE28660.1"/>
    </source>
</evidence>
<comment type="function">
    <text evidence="11">Involved in the transmission of sensory signals from the chemoreceptors to the flagellar motors. CheA is autophosphorylated; it can transfer its phosphate group to either CheB or CheY.</text>
</comment>
<dbReference type="InterPro" id="IPR036890">
    <property type="entry name" value="HATPase_C_sf"/>
</dbReference>
<evidence type="ECO:0000256" key="3">
    <source>
        <dbReference type="ARBA" id="ARBA00021495"/>
    </source>
</evidence>
<dbReference type="SMART" id="SM01231">
    <property type="entry name" value="H-kinase_dim"/>
    <property type="match status" value="1"/>
</dbReference>
<dbReference type="GeneID" id="94365574"/>
<dbReference type="InterPro" id="IPR036061">
    <property type="entry name" value="CheW-like_dom_sf"/>
</dbReference>
<dbReference type="PRINTS" id="PR00344">
    <property type="entry name" value="BCTRLSENSOR"/>
</dbReference>
<evidence type="ECO:0000256" key="11">
    <source>
        <dbReference type="ARBA" id="ARBA00035100"/>
    </source>
</evidence>
<dbReference type="InterPro" id="IPR051315">
    <property type="entry name" value="Bact_Chemotaxis_CheA"/>
</dbReference>
<evidence type="ECO:0000256" key="2">
    <source>
        <dbReference type="ARBA" id="ARBA00012438"/>
    </source>
</evidence>
<dbReference type="Pfam" id="PF01627">
    <property type="entry name" value="Hpt"/>
    <property type="match status" value="1"/>
</dbReference>
<dbReference type="SUPFAM" id="SSF55874">
    <property type="entry name" value="ATPase domain of HSP90 chaperone/DNA topoisomerase II/histidine kinase"/>
    <property type="match status" value="1"/>
</dbReference>
<comment type="caution">
    <text evidence="16">The sequence shown here is derived from an EMBL/GenBank/DDBJ whole genome shotgun (WGS) entry which is preliminary data.</text>
</comment>
<dbReference type="Gene3D" id="1.10.287.560">
    <property type="entry name" value="Histidine kinase CheA-like, homodimeric domain"/>
    <property type="match status" value="1"/>
</dbReference>
<dbReference type="SUPFAM" id="SSF47384">
    <property type="entry name" value="Homodimeric domain of signal transducing histidine kinase"/>
    <property type="match status" value="1"/>
</dbReference>
<dbReference type="SUPFAM" id="SSF47226">
    <property type="entry name" value="Histidine-containing phosphotransfer domain, HPT domain"/>
    <property type="match status" value="1"/>
</dbReference>
<keyword evidence="9" id="KW-0067">ATP-binding</keyword>
<evidence type="ECO:0000256" key="1">
    <source>
        <dbReference type="ARBA" id="ARBA00000085"/>
    </source>
</evidence>
<evidence type="ECO:0000256" key="7">
    <source>
        <dbReference type="ARBA" id="ARBA00022741"/>
    </source>
</evidence>
<dbReference type="InterPro" id="IPR036641">
    <property type="entry name" value="HPT_dom_sf"/>
</dbReference>
<keyword evidence="4" id="KW-0145">Chemotaxis</keyword>
<dbReference type="EMBL" id="QEYD01000006">
    <property type="protein sequence ID" value="PWE28660.1"/>
    <property type="molecule type" value="Genomic_DNA"/>
</dbReference>
<dbReference type="RefSeq" id="WP_109533521.1">
    <property type="nucleotide sequence ID" value="NZ_CAXPUO010000041.1"/>
</dbReference>
<evidence type="ECO:0000313" key="17">
    <source>
        <dbReference type="Proteomes" id="UP000244940"/>
    </source>
</evidence>
<sequence>MSNDSLRETFFAECEELIEHLTEGLDALASGAWDSETIHAIFRAVHSIKGAAGAFGYADLVTFTHAYETVLDLIRSDALDITPDVLRLITRASDALAVLVDTTRQEGSASLDPVRDLIADLEATAKAVSADAPPEPDFVFAPVTLLPIEVPESDDAPAPDTGLVIRFKPLAAFYVNGHEPQRFLSALAELGDLAVRCETGDVPPLDAFDFDGAYLTWHLRLLGGAETDAVGDVFAFATGLCDLDIRALLPGEADADWSAAPAPEEPATASAQAHAFELHIAPAPEAPAAPETGVAPFRATDKSPQAPRGANRAANPVQTTLRVDPERVDRLINSVGELIINHAVISQKLESCGVGNDSEIMAALDDYRYLAREIQEGVMSIRAQPVKTLFQRMGRVVREAADATGKPVNFISEGETTEIDKTILERLADPLTHMLRNSVDHGLETAEKRRAAGKPEIGKVRLTAAHRSGNVVIEVADDGAGLDRERILAKAMDKGLVPPDAKLTEAEIDNLLFAPGFSTADSITNLSGRGVGMDVVKTTIASLGGKVGISSVHGQGSTFTISLPLTLAVLDGMVIGVGEETMVLPLASVVETVRPSRSDIHEIGTGERVLSVRGAYVPVVDLAKTFGMHSAGSQKRDRSYVLLDAGGTSIAVAVDSIQDQRQVVIKSLEGNYGAVNGIAAATILGDGKIALIIDSEALVELVSPRRNNRPLIELEA</sequence>
<evidence type="ECO:0000256" key="12">
    <source>
        <dbReference type="PROSITE-ProRule" id="PRU00110"/>
    </source>
</evidence>
<dbReference type="AlphaFoldDB" id="A0A2U2C9W0"/>
<dbReference type="GO" id="GO:0006935">
    <property type="term" value="P:chemotaxis"/>
    <property type="evidence" value="ECO:0007669"/>
    <property type="project" value="UniProtKB-KW"/>
</dbReference>
<dbReference type="PANTHER" id="PTHR43395">
    <property type="entry name" value="SENSOR HISTIDINE KINASE CHEA"/>
    <property type="match status" value="1"/>
</dbReference>
<dbReference type="InterPro" id="IPR005467">
    <property type="entry name" value="His_kinase_dom"/>
</dbReference>